<evidence type="ECO:0000256" key="2">
    <source>
        <dbReference type="ARBA" id="ARBA00008807"/>
    </source>
</evidence>
<keyword evidence="3" id="KW-0813">Transport</keyword>
<sequence>MSDKEIEKVQDLEKNIDVDQLTELSDDDFEKQFGDLAMDFTGGILSTEDDVNTPALTIRGLFIATLFSIPLTFINTMASFRNNPYAIPSTIANILAYPMGIFFAAVLPDVSLFGVSLNPGPFSVKEHVLINIIVSASSSSPYGIDNVVAQKLFFGDDRVNFWNSYLFIFCTQFLGYGLAGLGRRFFIKPTAMLWPGILGQVGFFNSFHESKALENPDNKYYHGMSRYTAFWLAFGFMFIYQWIPSFFATTLTSVSLLCFLTRNRTVRFLGSAWYNQGPGILSFNFDWTYVGGAYSPMYVNWNSIFGNILGMWIIAPLGYYLGAFGTPTLQSDMNYGGGDILSGSEWKNATIAHDPLPMYSSNYLYDVNGYKLTMSQGDHYPHLLDFNNNLNTTVFEMAGSKVYLSNGFAFSYLSSFMTFGAMFSQTFLFYGKDIARQLKEAINQTESDLDAKDPHYKIMKNYKDIPESTYLIFFGVLTLLTIVYLQFGIFYLPFWGTILAIFISVLGVFPIGAITGITGVQPYLNIISELIAGLIFPGHTVTVMCFKSLGTNVMFQAVALMSDLKLGHYMHISPISMVAAQFIGTFYGSVINTAGSFFTIENVVNLTDPNTPWGAQSYQVFASAGGIWGALGPIRSFGPNSPYFVLNLGYLIGFLAPFIPWAMKKIYPSGFWNYVNMYIVVASMAPGTGAVNSGFINIIIVQVFVQWYLFKYQRDFWDKYVFSIQIAMDTAAPLVSAIGTLLQTYVLTDPTAAQSGLFSPSGPYDFYCYGQTWNGQPSSF</sequence>
<keyword evidence="8 9" id="KW-0472">Membrane</keyword>
<comment type="subcellular location">
    <subcellularLocation>
        <location evidence="1">Membrane</location>
        <topology evidence="1">Multi-pass membrane protein</topology>
    </subcellularLocation>
</comment>
<feature type="transmembrane region" description="Helical" evidence="9">
    <location>
        <begin position="469"/>
        <end position="492"/>
    </location>
</feature>
<feature type="transmembrane region" description="Helical" evidence="9">
    <location>
        <begin position="498"/>
        <end position="518"/>
    </location>
</feature>
<evidence type="ECO:0008006" key="12">
    <source>
        <dbReference type="Google" id="ProtNLM"/>
    </source>
</evidence>
<keyword evidence="6" id="KW-0653">Protein transport</keyword>
<dbReference type="InterPro" id="IPR004813">
    <property type="entry name" value="OPT"/>
</dbReference>
<keyword evidence="4 9" id="KW-0812">Transmembrane</keyword>
<feature type="transmembrane region" description="Helical" evidence="9">
    <location>
        <begin position="304"/>
        <end position="322"/>
    </location>
</feature>
<proteinExistence type="inferred from homology"/>
<feature type="transmembrane region" description="Helical" evidence="9">
    <location>
        <begin position="569"/>
        <end position="590"/>
    </location>
</feature>
<name>A0AAD5U8N8_9FUNG</name>
<feature type="transmembrane region" description="Helical" evidence="9">
    <location>
        <begin position="530"/>
        <end position="549"/>
    </location>
</feature>
<keyword evidence="5" id="KW-0571">Peptide transport</keyword>
<organism evidence="10 11">
    <name type="scientific">Boothiomyces macroporosus</name>
    <dbReference type="NCBI Taxonomy" id="261099"/>
    <lineage>
        <taxon>Eukaryota</taxon>
        <taxon>Fungi</taxon>
        <taxon>Fungi incertae sedis</taxon>
        <taxon>Chytridiomycota</taxon>
        <taxon>Chytridiomycota incertae sedis</taxon>
        <taxon>Chytridiomycetes</taxon>
        <taxon>Rhizophydiales</taxon>
        <taxon>Terramycetaceae</taxon>
        <taxon>Boothiomyces</taxon>
    </lineage>
</organism>
<feature type="transmembrane region" description="Helical" evidence="9">
    <location>
        <begin position="86"/>
        <end position="107"/>
    </location>
</feature>
<dbReference type="Pfam" id="PF03169">
    <property type="entry name" value="OPT"/>
    <property type="match status" value="1"/>
</dbReference>
<dbReference type="InterPro" id="IPR004648">
    <property type="entry name" value="Oligpept_transpt"/>
</dbReference>
<comment type="similarity">
    <text evidence="2">Belongs to the oligopeptide OPT transporter family.</text>
</comment>
<evidence type="ECO:0000256" key="9">
    <source>
        <dbReference type="SAM" id="Phobius"/>
    </source>
</evidence>
<dbReference type="Proteomes" id="UP001210925">
    <property type="component" value="Unassembled WGS sequence"/>
</dbReference>
<gene>
    <name evidence="10" type="ORF">HK103_003389</name>
</gene>
<evidence type="ECO:0000256" key="8">
    <source>
        <dbReference type="ARBA" id="ARBA00023136"/>
    </source>
</evidence>
<dbReference type="PANTHER" id="PTHR22601">
    <property type="entry name" value="ISP4 LIKE PROTEIN"/>
    <property type="match status" value="1"/>
</dbReference>
<comment type="caution">
    <text evidence="10">The sequence shown here is derived from an EMBL/GenBank/DDBJ whole genome shotgun (WGS) entry which is preliminary data.</text>
</comment>
<feature type="transmembrane region" description="Helical" evidence="9">
    <location>
        <begin position="409"/>
        <end position="430"/>
    </location>
</feature>
<dbReference type="GO" id="GO:0015031">
    <property type="term" value="P:protein transport"/>
    <property type="evidence" value="ECO:0007669"/>
    <property type="project" value="UniProtKB-KW"/>
</dbReference>
<keyword evidence="11" id="KW-1185">Reference proteome</keyword>
<evidence type="ECO:0000313" key="11">
    <source>
        <dbReference type="Proteomes" id="UP001210925"/>
    </source>
</evidence>
<evidence type="ECO:0000256" key="4">
    <source>
        <dbReference type="ARBA" id="ARBA00022692"/>
    </source>
</evidence>
<evidence type="ECO:0000256" key="5">
    <source>
        <dbReference type="ARBA" id="ARBA00022856"/>
    </source>
</evidence>
<feature type="transmembrane region" description="Helical" evidence="9">
    <location>
        <begin position="56"/>
        <end position="74"/>
    </location>
</feature>
<dbReference type="AlphaFoldDB" id="A0AAD5U8N8"/>
<accession>A0AAD5U8N8</accession>
<evidence type="ECO:0000256" key="1">
    <source>
        <dbReference type="ARBA" id="ARBA00004141"/>
    </source>
</evidence>
<feature type="transmembrane region" description="Helical" evidence="9">
    <location>
        <begin position="675"/>
        <end position="705"/>
    </location>
</feature>
<feature type="transmembrane region" description="Helical" evidence="9">
    <location>
        <begin position="161"/>
        <end position="179"/>
    </location>
</feature>
<protein>
    <recommendedName>
        <fullName evidence="12">OPT family small oligopeptide transporter</fullName>
    </recommendedName>
</protein>
<evidence type="ECO:0000256" key="7">
    <source>
        <dbReference type="ARBA" id="ARBA00022989"/>
    </source>
</evidence>
<dbReference type="GO" id="GO:0016020">
    <property type="term" value="C:membrane"/>
    <property type="evidence" value="ECO:0007669"/>
    <property type="project" value="UniProtKB-SubCell"/>
</dbReference>
<reference evidence="10" key="1">
    <citation type="submission" date="2020-05" db="EMBL/GenBank/DDBJ databases">
        <title>Phylogenomic resolution of chytrid fungi.</title>
        <authorList>
            <person name="Stajich J.E."/>
            <person name="Amses K."/>
            <person name="Simmons R."/>
            <person name="Seto K."/>
            <person name="Myers J."/>
            <person name="Bonds A."/>
            <person name="Quandt C.A."/>
            <person name="Barry K."/>
            <person name="Liu P."/>
            <person name="Grigoriev I."/>
            <person name="Longcore J.E."/>
            <person name="James T.Y."/>
        </authorList>
    </citation>
    <scope>NUCLEOTIDE SEQUENCE</scope>
    <source>
        <strain evidence="10">PLAUS21</strain>
    </source>
</reference>
<feature type="transmembrane region" description="Helical" evidence="9">
    <location>
        <begin position="643"/>
        <end position="663"/>
    </location>
</feature>
<evidence type="ECO:0000256" key="3">
    <source>
        <dbReference type="ARBA" id="ARBA00022448"/>
    </source>
</evidence>
<evidence type="ECO:0000256" key="6">
    <source>
        <dbReference type="ARBA" id="ARBA00022927"/>
    </source>
</evidence>
<dbReference type="EMBL" id="JADGKB010000244">
    <property type="protein sequence ID" value="KAJ3250559.1"/>
    <property type="molecule type" value="Genomic_DNA"/>
</dbReference>
<evidence type="ECO:0000313" key="10">
    <source>
        <dbReference type="EMBL" id="KAJ3250559.1"/>
    </source>
</evidence>
<dbReference type="NCBIfam" id="TIGR00728">
    <property type="entry name" value="OPT_sfam"/>
    <property type="match status" value="2"/>
</dbReference>
<keyword evidence="7 9" id="KW-1133">Transmembrane helix</keyword>
<feature type="transmembrane region" description="Helical" evidence="9">
    <location>
        <begin position="228"/>
        <end position="260"/>
    </location>
</feature>
<dbReference type="GO" id="GO:0035673">
    <property type="term" value="F:oligopeptide transmembrane transporter activity"/>
    <property type="evidence" value="ECO:0007669"/>
    <property type="project" value="InterPro"/>
</dbReference>